<reference evidence="6 7" key="1">
    <citation type="journal article" date="2015" name="Genome Biol. Evol.">
        <title>Phylogenomic analyses indicate that early fungi evolved digesting cell walls of algal ancestors of land plants.</title>
        <authorList>
            <person name="Chang Y."/>
            <person name="Wang S."/>
            <person name="Sekimoto S."/>
            <person name="Aerts A.L."/>
            <person name="Choi C."/>
            <person name="Clum A."/>
            <person name="LaButti K.M."/>
            <person name="Lindquist E.A."/>
            <person name="Yee Ngan C."/>
            <person name="Ohm R.A."/>
            <person name="Salamov A.A."/>
            <person name="Grigoriev I.V."/>
            <person name="Spatafora J.W."/>
            <person name="Berbee M.L."/>
        </authorList>
    </citation>
    <scope>NUCLEOTIDE SEQUENCE [LARGE SCALE GENOMIC DNA]</scope>
    <source>
        <strain evidence="6 7">JEL478</strain>
    </source>
</reference>
<dbReference type="Proteomes" id="UP000070544">
    <property type="component" value="Unassembled WGS sequence"/>
</dbReference>
<keyword evidence="3 4" id="KW-0501">Molybdenum cofactor biosynthesis</keyword>
<feature type="compositionally biased region" description="Low complexity" evidence="5">
    <location>
        <begin position="13"/>
        <end position="22"/>
    </location>
</feature>
<evidence type="ECO:0000256" key="1">
    <source>
        <dbReference type="ARBA" id="ARBA00022490"/>
    </source>
</evidence>
<dbReference type="FunFam" id="3.90.1170.40:FF:000002">
    <property type="entry name" value="Molybdopterin synthase catalytic subunit"/>
    <property type="match status" value="1"/>
</dbReference>
<dbReference type="CDD" id="cd00756">
    <property type="entry name" value="MoaE"/>
    <property type="match status" value="1"/>
</dbReference>
<dbReference type="GO" id="GO:1990140">
    <property type="term" value="C:molybdopterin synthase complex"/>
    <property type="evidence" value="ECO:0007669"/>
    <property type="project" value="UniProtKB-UniRule"/>
</dbReference>
<feature type="compositionally biased region" description="Polar residues" evidence="5">
    <location>
        <begin position="1"/>
        <end position="10"/>
    </location>
</feature>
<feature type="compositionally biased region" description="Basic and acidic residues" evidence="5">
    <location>
        <begin position="206"/>
        <end position="215"/>
    </location>
</feature>
<protein>
    <recommendedName>
        <fullName evidence="4">Molybdopterin synthase catalytic subunit</fullName>
        <ecNumber evidence="4">2.8.1.12</ecNumber>
    </recommendedName>
    <alternativeName>
        <fullName evidence="4">Molybdenum cofactor synthesis protein 2 large subunit</fullName>
    </alternativeName>
    <alternativeName>
        <fullName evidence="4">Molybdenum cofactor synthesis protein 2B</fullName>
        <shortName evidence="4">MOCS2B</shortName>
    </alternativeName>
</protein>
<evidence type="ECO:0000313" key="7">
    <source>
        <dbReference type="Proteomes" id="UP000070544"/>
    </source>
</evidence>
<dbReference type="OrthoDB" id="5531344at2759"/>
<dbReference type="InterPro" id="IPR003448">
    <property type="entry name" value="Mopterin_biosynth_MoaE"/>
</dbReference>
<keyword evidence="1 4" id="KW-0963">Cytoplasm</keyword>
<evidence type="ECO:0000256" key="4">
    <source>
        <dbReference type="HAMAP-Rule" id="MF_03052"/>
    </source>
</evidence>
<dbReference type="InterPro" id="IPR028888">
    <property type="entry name" value="MOCS2B_euk"/>
</dbReference>
<feature type="compositionally biased region" description="Basic residues" evidence="5">
    <location>
        <begin position="187"/>
        <end position="197"/>
    </location>
</feature>
<comment type="pathway">
    <text evidence="4">Cofactor biosynthesis; molybdopterin biosynthesis.</text>
</comment>
<comment type="subunit">
    <text evidence="4">Heterotetramer; composed of 2 small (MOCS2A) and 2 large (MOCS2B) subunits.</text>
</comment>
<feature type="region of interest" description="Disordered" evidence="5">
    <location>
        <begin position="1"/>
        <end position="22"/>
    </location>
</feature>
<evidence type="ECO:0000256" key="3">
    <source>
        <dbReference type="ARBA" id="ARBA00023150"/>
    </source>
</evidence>
<dbReference type="HAMAP" id="MF_03052">
    <property type="entry name" value="MOC2B"/>
    <property type="match status" value="1"/>
</dbReference>
<dbReference type="InterPro" id="IPR036563">
    <property type="entry name" value="MoaE_sf"/>
</dbReference>
<name>A0A139AJ71_GONPJ</name>
<dbReference type="Pfam" id="PF02391">
    <property type="entry name" value="MoaE"/>
    <property type="match status" value="1"/>
</dbReference>
<evidence type="ECO:0000313" key="6">
    <source>
        <dbReference type="EMBL" id="KXS16861.1"/>
    </source>
</evidence>
<dbReference type="EC" id="2.8.1.12" evidence="4"/>
<sequence length="223" mass="24221">MTSITVNAPNSAPPISTITTSTPTGGITEVSIVDSPYDARAIADACKDPSCGAISTFEGTTRNTFEGKRVLSLHYESYVPMALKELHHICLTARTSWPSLVHVRIAHRIGSVPVGEGSVFVAASSPHRREAIEAVEWMVDELKATVPIWKREVYEDGSVWKANTECVGCVSRRRSKLRTSQEATHDHHPHKNGYGHRHTADGMGGHSHEVSDGNHAHRNGSAA</sequence>
<dbReference type="GO" id="GO:0030366">
    <property type="term" value="F:molybdopterin synthase activity"/>
    <property type="evidence" value="ECO:0007669"/>
    <property type="project" value="UniProtKB-UniRule"/>
</dbReference>
<dbReference type="STRING" id="1344416.A0A139AJ71"/>
<feature type="region of interest" description="Disordered" evidence="5">
    <location>
        <begin position="173"/>
        <end position="223"/>
    </location>
</feature>
<evidence type="ECO:0000256" key="5">
    <source>
        <dbReference type="SAM" id="MobiDB-lite"/>
    </source>
</evidence>
<feature type="binding site" evidence="4">
    <location>
        <begin position="127"/>
        <end position="128"/>
    </location>
    <ligand>
        <name>substrate</name>
    </ligand>
</feature>
<comment type="function">
    <text evidence="4">Catalytic subunit of the molybdopterin synthase complex, a complex that catalyzes the conversion of precursor Z into molybdopterin. Acts by mediating the incorporation of 2 sulfur atoms from thiocarboxylated MOCS2A into precursor Z to generate a dithiolene group.</text>
</comment>
<accession>A0A139AJ71</accession>
<dbReference type="PANTHER" id="PTHR23404">
    <property type="entry name" value="MOLYBDOPTERIN SYNTHASE RELATED"/>
    <property type="match status" value="1"/>
</dbReference>
<dbReference type="GO" id="GO:0006777">
    <property type="term" value="P:Mo-molybdopterin cofactor biosynthetic process"/>
    <property type="evidence" value="ECO:0007669"/>
    <property type="project" value="UniProtKB-UniRule"/>
</dbReference>
<comment type="similarity">
    <text evidence="4">Belongs to the MoaE family. MOCS2B subfamily.</text>
</comment>
<keyword evidence="2 4" id="KW-0808">Transferase</keyword>
<proteinExistence type="inferred from homology"/>
<gene>
    <name evidence="6" type="ORF">M427DRAFT_55191</name>
</gene>
<dbReference type="SUPFAM" id="SSF54690">
    <property type="entry name" value="Molybdopterin synthase subunit MoaE"/>
    <property type="match status" value="1"/>
</dbReference>
<feature type="binding site" evidence="4">
    <location>
        <begin position="150"/>
        <end position="152"/>
    </location>
    <ligand>
        <name>substrate</name>
    </ligand>
</feature>
<evidence type="ECO:0000256" key="2">
    <source>
        <dbReference type="ARBA" id="ARBA00022679"/>
    </source>
</evidence>
<comment type="subcellular location">
    <subcellularLocation>
        <location evidence="4">Cytoplasm</location>
    </subcellularLocation>
</comment>
<dbReference type="AlphaFoldDB" id="A0A139AJ71"/>
<feature type="binding site" evidence="4">
    <location>
        <position position="143"/>
    </location>
    <ligand>
        <name>substrate</name>
    </ligand>
</feature>
<comment type="catalytic activity">
    <reaction evidence="4">
        <text>2 [molybdopterin-synthase sulfur-carrier protein]-C-terminal-Gly-aminoethanethioate + cyclic pyranopterin phosphate + H2O = molybdopterin + 2 [molybdopterin-synthase sulfur-carrier protein]-C-terminal Gly-Gly + 2 H(+)</text>
        <dbReference type="Rhea" id="RHEA:26333"/>
        <dbReference type="Rhea" id="RHEA-COMP:12202"/>
        <dbReference type="Rhea" id="RHEA-COMP:19907"/>
        <dbReference type="ChEBI" id="CHEBI:15377"/>
        <dbReference type="ChEBI" id="CHEBI:15378"/>
        <dbReference type="ChEBI" id="CHEBI:58698"/>
        <dbReference type="ChEBI" id="CHEBI:59648"/>
        <dbReference type="ChEBI" id="CHEBI:90778"/>
        <dbReference type="ChEBI" id="CHEBI:232372"/>
        <dbReference type="EC" id="2.8.1.12"/>
    </reaction>
</comment>
<keyword evidence="7" id="KW-1185">Reference proteome</keyword>
<dbReference type="UniPathway" id="UPA00344"/>
<dbReference type="EMBL" id="KQ965750">
    <property type="protein sequence ID" value="KXS16861.1"/>
    <property type="molecule type" value="Genomic_DNA"/>
</dbReference>
<organism evidence="6 7">
    <name type="scientific">Gonapodya prolifera (strain JEL478)</name>
    <name type="common">Monoblepharis prolifera</name>
    <dbReference type="NCBI Taxonomy" id="1344416"/>
    <lineage>
        <taxon>Eukaryota</taxon>
        <taxon>Fungi</taxon>
        <taxon>Fungi incertae sedis</taxon>
        <taxon>Chytridiomycota</taxon>
        <taxon>Chytridiomycota incertae sedis</taxon>
        <taxon>Monoblepharidomycetes</taxon>
        <taxon>Monoblepharidales</taxon>
        <taxon>Gonapodyaceae</taxon>
        <taxon>Gonapodya</taxon>
    </lineage>
</organism>
<dbReference type="Gene3D" id="3.90.1170.40">
    <property type="entry name" value="Molybdopterin biosynthesis MoaE subunit"/>
    <property type="match status" value="1"/>
</dbReference>